<protein>
    <submittedName>
        <fullName evidence="1">Uncharacterized protein</fullName>
    </submittedName>
</protein>
<organism evidence="1">
    <name type="scientific">Graphocephala atropunctata</name>
    <dbReference type="NCBI Taxonomy" id="36148"/>
    <lineage>
        <taxon>Eukaryota</taxon>
        <taxon>Metazoa</taxon>
        <taxon>Ecdysozoa</taxon>
        <taxon>Arthropoda</taxon>
        <taxon>Hexapoda</taxon>
        <taxon>Insecta</taxon>
        <taxon>Pterygota</taxon>
        <taxon>Neoptera</taxon>
        <taxon>Paraneoptera</taxon>
        <taxon>Hemiptera</taxon>
        <taxon>Auchenorrhyncha</taxon>
        <taxon>Membracoidea</taxon>
        <taxon>Cicadellidae</taxon>
        <taxon>Cicadellinae</taxon>
        <taxon>Cicadellini</taxon>
        <taxon>Graphocephala</taxon>
    </lineage>
</organism>
<sequence length="127" mass="14445">MANVQTNCLEYMYSRLPLDRHSTVRNARWSGTISENIHTFFYFKYHRTTHSTNLNHSELPLCEPDSYTIAVGEGGEDTYLHDNRQAKRPVSSMHGEQSSLPALCIAGKAACQCYAQRVKERECAECV</sequence>
<evidence type="ECO:0000313" key="1">
    <source>
        <dbReference type="EMBL" id="JAT36563.1"/>
    </source>
</evidence>
<name>A0A1B6MKZ5_9HEMI</name>
<accession>A0A1B6MKZ5</accession>
<proteinExistence type="predicted"/>
<feature type="non-terminal residue" evidence="1">
    <location>
        <position position="127"/>
    </location>
</feature>
<reference evidence="1" key="1">
    <citation type="submission" date="2015-11" db="EMBL/GenBank/DDBJ databases">
        <title>De novo transcriptome assembly of four potential Pierce s Disease insect vectors from Arizona vineyards.</title>
        <authorList>
            <person name="Tassone E.E."/>
        </authorList>
    </citation>
    <scope>NUCLEOTIDE SEQUENCE</scope>
</reference>
<dbReference type="AlphaFoldDB" id="A0A1B6MKZ5"/>
<dbReference type="EMBL" id="GEBQ01003414">
    <property type="protein sequence ID" value="JAT36563.1"/>
    <property type="molecule type" value="Transcribed_RNA"/>
</dbReference>
<gene>
    <name evidence="1" type="ORF">g.29061</name>
</gene>